<feature type="transmembrane region" description="Helical" evidence="1">
    <location>
        <begin position="109"/>
        <end position="128"/>
    </location>
</feature>
<evidence type="ECO:0000256" key="1">
    <source>
        <dbReference type="SAM" id="Phobius"/>
    </source>
</evidence>
<keyword evidence="1" id="KW-1133">Transmembrane helix</keyword>
<feature type="transmembrane region" description="Helical" evidence="1">
    <location>
        <begin position="435"/>
        <end position="455"/>
    </location>
</feature>
<feature type="transmembrane region" description="Helical" evidence="1">
    <location>
        <begin position="21"/>
        <end position="42"/>
    </location>
</feature>
<feature type="transmembrane region" description="Helical" evidence="1">
    <location>
        <begin position="410"/>
        <end position="429"/>
    </location>
</feature>
<dbReference type="Proteomes" id="UP000316988">
    <property type="component" value="Unassembled WGS sequence"/>
</dbReference>
<sequence length="461" mass="48272">MTAPDRLLREIRTRPRAADRATDLYIVVLSVLVFVLPLARWGTQQVAPATQWSPPWWTAAIAAMLVAIGAAAAGRTRGPVAVSAPYVEWVVAGSAPLARRLRPSWWRSLLVTMAAVLFVTVVAVVSRSTWPDPVGAVTVSAVALGSGVLLSVVWLSGQARRWRNAAVLVLLSAGTGLAWTGAWRSLDGDPAWWSLLVVPVAVGTAVVVPRALSAIRPSRLRTQAIRWSRIEVFATTADLASAAAVLRAPTRLGRHWRPAFAAPPFVRRDLIGLVRAPGRTATGLGAAAAAGSLIPIAQNAVTPLIALISVAAAYVGVCFLSDGLRFHAFDRERPSAFGVGPGAAALQHLVVPTALLTLVMGSAAVLGGSPHVAIALALLVVACRALSVFKGHMPLELLTPVMTPVGEMSSAGRLIWLADAVLVALLVGGTTVSQASGWDAVAILVVAAGLVAVWARSRWRQ</sequence>
<accession>A0A554RWC8</accession>
<organism evidence="2 3">
    <name type="scientific">Aeromicrobium piscarium</name>
    <dbReference type="NCBI Taxonomy" id="2590901"/>
    <lineage>
        <taxon>Bacteria</taxon>
        <taxon>Bacillati</taxon>
        <taxon>Actinomycetota</taxon>
        <taxon>Actinomycetes</taxon>
        <taxon>Propionibacteriales</taxon>
        <taxon>Nocardioidaceae</taxon>
        <taxon>Aeromicrobium</taxon>
    </lineage>
</organism>
<evidence type="ECO:0000313" key="2">
    <source>
        <dbReference type="EMBL" id="TSD58387.1"/>
    </source>
</evidence>
<dbReference type="RefSeq" id="WP_143914248.1">
    <property type="nucleotide sequence ID" value="NZ_VLNT01000014.1"/>
</dbReference>
<proteinExistence type="predicted"/>
<dbReference type="OrthoDB" id="3745421at2"/>
<reference evidence="2 3" key="1">
    <citation type="submission" date="2019-07" db="EMBL/GenBank/DDBJ databases">
        <authorList>
            <person name="Zhao L.H."/>
        </authorList>
    </citation>
    <scope>NUCLEOTIDE SEQUENCE [LARGE SCALE GENOMIC DNA]</scope>
    <source>
        <strain evidence="2 3">Co35</strain>
    </source>
</reference>
<dbReference type="EMBL" id="VLNT01000014">
    <property type="protein sequence ID" value="TSD58387.1"/>
    <property type="molecule type" value="Genomic_DNA"/>
</dbReference>
<name>A0A554RWC8_9ACTN</name>
<keyword evidence="1" id="KW-0472">Membrane</keyword>
<feature type="transmembrane region" description="Helical" evidence="1">
    <location>
        <begin position="134"/>
        <end position="155"/>
    </location>
</feature>
<feature type="transmembrane region" description="Helical" evidence="1">
    <location>
        <begin position="192"/>
        <end position="212"/>
    </location>
</feature>
<protein>
    <submittedName>
        <fullName evidence="2">Uncharacterized protein</fullName>
    </submittedName>
</protein>
<feature type="transmembrane region" description="Helical" evidence="1">
    <location>
        <begin position="54"/>
        <end position="73"/>
    </location>
</feature>
<keyword evidence="3" id="KW-1185">Reference proteome</keyword>
<feature type="transmembrane region" description="Helical" evidence="1">
    <location>
        <begin position="167"/>
        <end position="186"/>
    </location>
</feature>
<keyword evidence="1" id="KW-0812">Transmembrane</keyword>
<evidence type="ECO:0000313" key="3">
    <source>
        <dbReference type="Proteomes" id="UP000316988"/>
    </source>
</evidence>
<dbReference type="AlphaFoldDB" id="A0A554RWC8"/>
<comment type="caution">
    <text evidence="2">The sequence shown here is derived from an EMBL/GenBank/DDBJ whole genome shotgun (WGS) entry which is preliminary data.</text>
</comment>
<feature type="transmembrane region" description="Helical" evidence="1">
    <location>
        <begin position="304"/>
        <end position="324"/>
    </location>
</feature>
<gene>
    <name evidence="2" type="ORF">FNM00_14400</name>
</gene>